<dbReference type="Pfam" id="PF00072">
    <property type="entry name" value="Response_reg"/>
    <property type="match status" value="1"/>
</dbReference>
<dbReference type="KEGG" id="abas:ACPOL_5316"/>
<dbReference type="SMART" id="SM00331">
    <property type="entry name" value="PP2C_SIG"/>
    <property type="match status" value="1"/>
</dbReference>
<dbReference type="CDD" id="cd19920">
    <property type="entry name" value="REC_PA4781-like"/>
    <property type="match status" value="1"/>
</dbReference>
<dbReference type="InterPro" id="IPR011006">
    <property type="entry name" value="CheY-like_superfamily"/>
</dbReference>
<evidence type="ECO:0000313" key="4">
    <source>
        <dbReference type="EMBL" id="AXC14566.1"/>
    </source>
</evidence>
<dbReference type="RefSeq" id="WP_114209321.1">
    <property type="nucleotide sequence ID" value="NZ_CP030840.1"/>
</dbReference>
<evidence type="ECO:0000256" key="1">
    <source>
        <dbReference type="ARBA" id="ARBA00022801"/>
    </source>
</evidence>
<dbReference type="OrthoDB" id="9763484at2"/>
<dbReference type="PROSITE" id="PS50110">
    <property type="entry name" value="RESPONSE_REGULATORY"/>
    <property type="match status" value="1"/>
</dbReference>
<dbReference type="Gene3D" id="3.40.50.2300">
    <property type="match status" value="1"/>
</dbReference>
<evidence type="ECO:0000256" key="2">
    <source>
        <dbReference type="PROSITE-ProRule" id="PRU00169"/>
    </source>
</evidence>
<feature type="modified residue" description="4-aspartylphosphate" evidence="2">
    <location>
        <position position="57"/>
    </location>
</feature>
<evidence type="ECO:0000259" key="3">
    <source>
        <dbReference type="PROSITE" id="PS50110"/>
    </source>
</evidence>
<sequence>MNAESRKVILLVDDTPANIQIALSILKEDYQVRVATNGTRALELAASEPLPDLVLLDVIMPGLDGFEVCTRLKASPVTNDIPVIFLTGQTEIEDETRGFDVGGVDYIHKPFSPAVVKARVQTHLVLRGIREQLARQLSTIKAELETARQIQLSILPRKMPVIDGLDVAARYLPMTEVAGDFYDFIVVDEKRLGILVADVSGHGMPSALISSMLKIALAAQRPVAADPAAVLLGLNQALYGKFQGHFVTAAYVFIDTENKVLQYAGAGHPPLMVRSQAAGCTSEFEENGLILGAFPGAAYTSIEVPLGSGDWAVLYTDGILETTNAARVEFGTGGLKVFMERSKDLAADEFVDGLMAEVANYGDQANGRGREDDLTLIAVHCTGSI</sequence>
<name>A0A2Z5G7M4_9BACT</name>
<dbReference type="Proteomes" id="UP000253606">
    <property type="component" value="Chromosome"/>
</dbReference>
<protein>
    <submittedName>
        <fullName evidence="4">Serine phosphatase RsbU, regulator of sigma subunit</fullName>
    </submittedName>
</protein>
<dbReference type="SMART" id="SM00448">
    <property type="entry name" value="REC"/>
    <property type="match status" value="1"/>
</dbReference>
<dbReference type="InterPro" id="IPR036457">
    <property type="entry name" value="PPM-type-like_dom_sf"/>
</dbReference>
<keyword evidence="5" id="KW-1185">Reference proteome</keyword>
<dbReference type="PANTHER" id="PTHR43156:SF2">
    <property type="entry name" value="STAGE II SPORULATION PROTEIN E"/>
    <property type="match status" value="1"/>
</dbReference>
<dbReference type="SUPFAM" id="SSF52172">
    <property type="entry name" value="CheY-like"/>
    <property type="match status" value="1"/>
</dbReference>
<organism evidence="4 5">
    <name type="scientific">Acidisarcina polymorpha</name>
    <dbReference type="NCBI Taxonomy" id="2211140"/>
    <lineage>
        <taxon>Bacteria</taxon>
        <taxon>Pseudomonadati</taxon>
        <taxon>Acidobacteriota</taxon>
        <taxon>Terriglobia</taxon>
        <taxon>Terriglobales</taxon>
        <taxon>Acidobacteriaceae</taxon>
        <taxon>Acidisarcina</taxon>
    </lineage>
</organism>
<dbReference type="InterPro" id="IPR001932">
    <property type="entry name" value="PPM-type_phosphatase-like_dom"/>
</dbReference>
<gene>
    <name evidence="4" type="ORF">ACPOL_5316</name>
</gene>
<keyword evidence="1" id="KW-0378">Hydrolase</keyword>
<feature type="domain" description="Response regulatory" evidence="3">
    <location>
        <begin position="8"/>
        <end position="124"/>
    </location>
</feature>
<evidence type="ECO:0000313" key="5">
    <source>
        <dbReference type="Proteomes" id="UP000253606"/>
    </source>
</evidence>
<dbReference type="Pfam" id="PF07228">
    <property type="entry name" value="SpoIIE"/>
    <property type="match status" value="1"/>
</dbReference>
<dbReference type="GO" id="GO:0016791">
    <property type="term" value="F:phosphatase activity"/>
    <property type="evidence" value="ECO:0007669"/>
    <property type="project" value="TreeGrafter"/>
</dbReference>
<keyword evidence="2" id="KW-0597">Phosphoprotein</keyword>
<reference evidence="4 5" key="1">
    <citation type="journal article" date="2018" name="Front. Microbiol.">
        <title>Hydrolytic Capabilities as a Key to Environmental Success: Chitinolytic and Cellulolytic Acidobacteria From Acidic Sub-arctic Soils and Boreal Peatlands.</title>
        <authorList>
            <person name="Belova S.E."/>
            <person name="Ravin N.V."/>
            <person name="Pankratov T.A."/>
            <person name="Rakitin A.L."/>
            <person name="Ivanova A.A."/>
            <person name="Beletsky A.V."/>
            <person name="Mardanov A.V."/>
            <person name="Sinninghe Damste J.S."/>
            <person name="Dedysh S.N."/>
        </authorList>
    </citation>
    <scope>NUCLEOTIDE SEQUENCE [LARGE SCALE GENOMIC DNA]</scope>
    <source>
        <strain evidence="4 5">SBC82</strain>
    </source>
</reference>
<dbReference type="InterPro" id="IPR001789">
    <property type="entry name" value="Sig_transdc_resp-reg_receiver"/>
</dbReference>
<dbReference type="EMBL" id="CP030840">
    <property type="protein sequence ID" value="AXC14566.1"/>
    <property type="molecule type" value="Genomic_DNA"/>
</dbReference>
<dbReference type="AlphaFoldDB" id="A0A2Z5G7M4"/>
<dbReference type="InterPro" id="IPR052016">
    <property type="entry name" value="Bact_Sigma-Reg"/>
</dbReference>
<dbReference type="Gene3D" id="3.60.40.10">
    <property type="entry name" value="PPM-type phosphatase domain"/>
    <property type="match status" value="1"/>
</dbReference>
<dbReference type="GO" id="GO:0000160">
    <property type="term" value="P:phosphorelay signal transduction system"/>
    <property type="evidence" value="ECO:0007669"/>
    <property type="project" value="InterPro"/>
</dbReference>
<proteinExistence type="predicted"/>
<accession>A0A2Z5G7M4</accession>
<dbReference type="SUPFAM" id="SSF81606">
    <property type="entry name" value="PP2C-like"/>
    <property type="match status" value="1"/>
</dbReference>
<dbReference type="PANTHER" id="PTHR43156">
    <property type="entry name" value="STAGE II SPORULATION PROTEIN E-RELATED"/>
    <property type="match status" value="1"/>
</dbReference>